<protein>
    <submittedName>
        <fullName evidence="2">Uncharacterized protein</fullName>
    </submittedName>
</protein>
<keyword evidence="1" id="KW-0472">Membrane</keyword>
<accession>A0AAD9QBD6</accession>
<dbReference type="Proteomes" id="UP001249851">
    <property type="component" value="Unassembled WGS sequence"/>
</dbReference>
<name>A0AAD9QBD6_ACRCE</name>
<keyword evidence="3" id="KW-1185">Reference proteome</keyword>
<sequence length="150" mass="17523">MEITRWIKRSCSQENFKLRSFFIASVGRYHLTMWHWLATFAKKFQIFQVCLSVSLVEGFACVLHMILCKTRKGRTGKLKIPAQFVIGKGTIIKMIHSSVVNRIYGRDDKLFPSCHRPRNLRIQQYFVLPKVKNSEQRLTLDDSKTGRGQM</sequence>
<keyword evidence="1" id="KW-0812">Transmembrane</keyword>
<evidence type="ECO:0000313" key="3">
    <source>
        <dbReference type="Proteomes" id="UP001249851"/>
    </source>
</evidence>
<proteinExistence type="predicted"/>
<comment type="caution">
    <text evidence="2">The sequence shown here is derived from an EMBL/GenBank/DDBJ whole genome shotgun (WGS) entry which is preliminary data.</text>
</comment>
<dbReference type="AlphaFoldDB" id="A0AAD9QBD6"/>
<dbReference type="EMBL" id="JARQWQ010000046">
    <property type="protein sequence ID" value="KAK2558099.1"/>
    <property type="molecule type" value="Genomic_DNA"/>
</dbReference>
<reference evidence="2" key="1">
    <citation type="journal article" date="2023" name="G3 (Bethesda)">
        <title>Whole genome assembly and annotation of the endangered Caribbean coral Acropora cervicornis.</title>
        <authorList>
            <person name="Selwyn J.D."/>
            <person name="Vollmer S.V."/>
        </authorList>
    </citation>
    <scope>NUCLEOTIDE SEQUENCE</scope>
    <source>
        <strain evidence="2">K2</strain>
    </source>
</reference>
<evidence type="ECO:0000313" key="2">
    <source>
        <dbReference type="EMBL" id="KAK2558099.1"/>
    </source>
</evidence>
<reference evidence="2" key="2">
    <citation type="journal article" date="2023" name="Science">
        <title>Genomic signatures of disease resistance in endangered staghorn corals.</title>
        <authorList>
            <person name="Vollmer S.V."/>
            <person name="Selwyn J.D."/>
            <person name="Despard B.A."/>
            <person name="Roesel C.L."/>
        </authorList>
    </citation>
    <scope>NUCLEOTIDE SEQUENCE</scope>
    <source>
        <strain evidence="2">K2</strain>
    </source>
</reference>
<keyword evidence="1" id="KW-1133">Transmembrane helix</keyword>
<feature type="transmembrane region" description="Helical" evidence="1">
    <location>
        <begin position="21"/>
        <end position="38"/>
    </location>
</feature>
<evidence type="ECO:0000256" key="1">
    <source>
        <dbReference type="SAM" id="Phobius"/>
    </source>
</evidence>
<gene>
    <name evidence="2" type="ORF">P5673_019674</name>
</gene>
<feature type="transmembrane region" description="Helical" evidence="1">
    <location>
        <begin position="44"/>
        <end position="67"/>
    </location>
</feature>
<organism evidence="2 3">
    <name type="scientific">Acropora cervicornis</name>
    <name type="common">Staghorn coral</name>
    <dbReference type="NCBI Taxonomy" id="6130"/>
    <lineage>
        <taxon>Eukaryota</taxon>
        <taxon>Metazoa</taxon>
        <taxon>Cnidaria</taxon>
        <taxon>Anthozoa</taxon>
        <taxon>Hexacorallia</taxon>
        <taxon>Scleractinia</taxon>
        <taxon>Astrocoeniina</taxon>
        <taxon>Acroporidae</taxon>
        <taxon>Acropora</taxon>
    </lineage>
</organism>